<dbReference type="SUPFAM" id="SSF46689">
    <property type="entry name" value="Homeodomain-like"/>
    <property type="match status" value="1"/>
</dbReference>
<dbReference type="Gene3D" id="1.10.10.10">
    <property type="entry name" value="Winged helix-like DNA-binding domain superfamily/Winged helix DNA-binding domain"/>
    <property type="match status" value="1"/>
</dbReference>
<dbReference type="Pfam" id="PF01380">
    <property type="entry name" value="SIS"/>
    <property type="match status" value="1"/>
</dbReference>
<reference evidence="2" key="1">
    <citation type="journal article" date="2021" name="Microorganisms">
        <title>Phylogenomic Reconstruction and Metabolic Potential of the Genus Aminobacter.</title>
        <authorList>
            <person name="Artuso I."/>
            <person name="Turrini P."/>
            <person name="Pirolo M."/>
            <person name="Lugli G.A."/>
            <person name="Ventura M."/>
            <person name="Visca P."/>
        </authorList>
    </citation>
    <scope>NUCLEOTIDE SEQUENCE</scope>
    <source>
        <strain evidence="2">LMG 26462</strain>
    </source>
</reference>
<dbReference type="InterPro" id="IPR009057">
    <property type="entry name" value="Homeodomain-like_sf"/>
</dbReference>
<dbReference type="InterPro" id="IPR001347">
    <property type="entry name" value="SIS_dom"/>
</dbReference>
<proteinExistence type="predicted"/>
<name>A0A9X1D7E5_9HYPH</name>
<feature type="domain" description="HTH rpiR-type" evidence="1">
    <location>
        <begin position="13"/>
        <end position="89"/>
    </location>
</feature>
<dbReference type="GO" id="GO:0003700">
    <property type="term" value="F:DNA-binding transcription factor activity"/>
    <property type="evidence" value="ECO:0007669"/>
    <property type="project" value="InterPro"/>
</dbReference>
<dbReference type="Proteomes" id="UP001138921">
    <property type="component" value="Unassembled WGS sequence"/>
</dbReference>
<evidence type="ECO:0000259" key="1">
    <source>
        <dbReference type="PROSITE" id="PS51071"/>
    </source>
</evidence>
<keyword evidence="3" id="KW-1185">Reference proteome</keyword>
<organism evidence="2 3">
    <name type="scientific">Aminobacter anthyllidis</name>
    <dbReference type="NCBI Taxonomy" id="1035067"/>
    <lineage>
        <taxon>Bacteria</taxon>
        <taxon>Pseudomonadati</taxon>
        <taxon>Pseudomonadota</taxon>
        <taxon>Alphaproteobacteria</taxon>
        <taxon>Hyphomicrobiales</taxon>
        <taxon>Phyllobacteriaceae</taxon>
        <taxon>Aminobacter</taxon>
    </lineage>
</organism>
<dbReference type="SUPFAM" id="SSF53697">
    <property type="entry name" value="SIS domain"/>
    <property type="match status" value="1"/>
</dbReference>
<reference evidence="2" key="2">
    <citation type="submission" date="2021-03" db="EMBL/GenBank/DDBJ databases">
        <authorList>
            <person name="Artuso I."/>
            <person name="Turrini P."/>
            <person name="Pirolo M."/>
            <person name="Lugli G.A."/>
            <person name="Ventura M."/>
            <person name="Visca P."/>
        </authorList>
    </citation>
    <scope>NUCLEOTIDE SEQUENCE</scope>
    <source>
        <strain evidence="2">LMG 26462</strain>
    </source>
</reference>
<dbReference type="InterPro" id="IPR036388">
    <property type="entry name" value="WH-like_DNA-bd_sf"/>
</dbReference>
<comment type="caution">
    <text evidence="2">The sequence shown here is derived from an EMBL/GenBank/DDBJ whole genome shotgun (WGS) entry which is preliminary data.</text>
</comment>
<dbReference type="InterPro" id="IPR047640">
    <property type="entry name" value="RpiR-like"/>
</dbReference>
<dbReference type="GO" id="GO:0003677">
    <property type="term" value="F:DNA binding"/>
    <property type="evidence" value="ECO:0007669"/>
    <property type="project" value="InterPro"/>
</dbReference>
<dbReference type="RefSeq" id="WP_214393662.1">
    <property type="nucleotide sequence ID" value="NZ_JAFLWW010000014.1"/>
</dbReference>
<dbReference type="PANTHER" id="PTHR30514:SF18">
    <property type="entry name" value="RPIR-FAMILY TRANSCRIPTIONAL REGULATOR"/>
    <property type="match status" value="1"/>
</dbReference>
<dbReference type="GO" id="GO:1901135">
    <property type="term" value="P:carbohydrate derivative metabolic process"/>
    <property type="evidence" value="ECO:0007669"/>
    <property type="project" value="InterPro"/>
</dbReference>
<dbReference type="Pfam" id="PF01418">
    <property type="entry name" value="HTH_6"/>
    <property type="match status" value="1"/>
</dbReference>
<evidence type="ECO:0000313" key="2">
    <source>
        <dbReference type="EMBL" id="MBT1159870.1"/>
    </source>
</evidence>
<dbReference type="Gene3D" id="3.40.50.10490">
    <property type="entry name" value="Glucose-6-phosphate isomerase like protein, domain 1"/>
    <property type="match status" value="1"/>
</dbReference>
<dbReference type="GO" id="GO:0097367">
    <property type="term" value="F:carbohydrate derivative binding"/>
    <property type="evidence" value="ECO:0007669"/>
    <property type="project" value="InterPro"/>
</dbReference>
<accession>A0A9X1D7E5</accession>
<dbReference type="PANTHER" id="PTHR30514">
    <property type="entry name" value="GLUCOKINASE"/>
    <property type="match status" value="1"/>
</dbReference>
<dbReference type="InterPro" id="IPR046348">
    <property type="entry name" value="SIS_dom_sf"/>
</dbReference>
<evidence type="ECO:0000313" key="3">
    <source>
        <dbReference type="Proteomes" id="UP001138921"/>
    </source>
</evidence>
<protein>
    <submittedName>
        <fullName evidence="2">MurR/RpiR family transcriptional regulator</fullName>
    </submittedName>
</protein>
<dbReference type="InterPro" id="IPR000281">
    <property type="entry name" value="HTH_RpiR"/>
</dbReference>
<sequence length="296" mass="33439">MRIRLQVDESPQILISDRISAAVNSMTSSEKRIARVFLARYPTVGLASVTEFAKKAEVSAPTVLRFVARLGFDGYPTFRSALRDEIEVSQNHRIKNPQIKVLATGSHYGNELQEVVRSTMAELDTALVERVVDLFSDDRRSIHVLGEDVTKSVAGHLLYYLRKMRRSVFEIPAAVQERVDRIIDLRKKDIVALFDTGHHRTDVVTTARICSQRGCTVVLFTDQLMSEASEVATHVFRAKVVTSSSWESLLGLNAIVESIALALDHRLSAVVRERAETVELYRREFHEQAMSTDRDR</sequence>
<dbReference type="PROSITE" id="PS51071">
    <property type="entry name" value="HTH_RPIR"/>
    <property type="match status" value="1"/>
</dbReference>
<gene>
    <name evidence="2" type="ORF">J1C56_30460</name>
</gene>
<dbReference type="EMBL" id="JAFLWW010000014">
    <property type="protein sequence ID" value="MBT1159870.1"/>
    <property type="molecule type" value="Genomic_DNA"/>
</dbReference>
<dbReference type="AlphaFoldDB" id="A0A9X1D7E5"/>